<evidence type="ECO:0000313" key="6">
    <source>
        <dbReference type="EMBL" id="JAI14686.1"/>
    </source>
</evidence>
<dbReference type="GO" id="GO:0005856">
    <property type="term" value="C:cytoskeleton"/>
    <property type="evidence" value="ECO:0007669"/>
    <property type="project" value="UniProtKB-SubCell"/>
</dbReference>
<dbReference type="GO" id="GO:1990535">
    <property type="term" value="P:neuron projection maintenance"/>
    <property type="evidence" value="ECO:0007669"/>
    <property type="project" value="TreeGrafter"/>
</dbReference>
<sequence length="310" mass="36027">ATCIMTEYETKMITPGMSEDAQAQTNERYKHRYADIARCWAKYGLGLLNHSKDRLMDDKDDEGGSTTDEIEKGLASSTLNEASEVLKFDSLNLIAYENIMTDQYCLTFEDAVSLYHAIVAMLDKAKEYYTADTEATEYAKIIMDYADLYRVLAFFEETPSNQSKLYKRRADHYEDLLKLLNPSYYLSICRDCWYECGLSYSMMLDIKLDALAQLKIDEAPTPHALNKINTLCKKAITHYKSFIDSFKKKDTDDLMSNIPDENMQTILSSYFHVGRLYYKFITPDKRLQLMNLQDSLKYYKLFVDECEKNE</sequence>
<dbReference type="GO" id="GO:0000226">
    <property type="term" value="P:microtubule cytoskeleton organization"/>
    <property type="evidence" value="ECO:0007669"/>
    <property type="project" value="TreeGrafter"/>
</dbReference>
<dbReference type="EMBL" id="GDAI01002917">
    <property type="protein sequence ID" value="JAI14686.1"/>
    <property type="molecule type" value="mRNA"/>
</dbReference>
<dbReference type="InterPro" id="IPR022083">
    <property type="entry name" value="KBP"/>
</dbReference>
<comment type="subcellular location">
    <subcellularLocation>
        <location evidence="1">Cytoplasm</location>
        <location evidence="1">Cytoskeleton</location>
    </subcellularLocation>
</comment>
<name>A0A0K8TKN7_TABBR</name>
<dbReference type="GO" id="GO:0021952">
    <property type="term" value="P:central nervous system projection neuron axonogenesis"/>
    <property type="evidence" value="ECO:0007669"/>
    <property type="project" value="TreeGrafter"/>
</dbReference>
<evidence type="ECO:0000256" key="1">
    <source>
        <dbReference type="ARBA" id="ARBA00004245"/>
    </source>
</evidence>
<dbReference type="PANTHER" id="PTHR46321">
    <property type="entry name" value="KIF1-BINDING PROTEIN"/>
    <property type="match status" value="1"/>
</dbReference>
<evidence type="ECO:0000256" key="3">
    <source>
        <dbReference type="ARBA" id="ARBA00016840"/>
    </source>
</evidence>
<evidence type="ECO:0000256" key="2">
    <source>
        <dbReference type="ARBA" id="ARBA00010305"/>
    </source>
</evidence>
<evidence type="ECO:0000256" key="5">
    <source>
        <dbReference type="ARBA" id="ARBA00023212"/>
    </source>
</evidence>
<feature type="non-terminal residue" evidence="6">
    <location>
        <position position="310"/>
    </location>
</feature>
<evidence type="ECO:0000256" key="4">
    <source>
        <dbReference type="ARBA" id="ARBA00022490"/>
    </source>
</evidence>
<keyword evidence="4" id="KW-0963">Cytoplasm</keyword>
<protein>
    <recommendedName>
        <fullName evidence="3">KIF-binding protein</fullName>
    </recommendedName>
</protein>
<dbReference type="AlphaFoldDB" id="A0A0K8TKN7"/>
<organism evidence="6">
    <name type="scientific">Tabanus bromius</name>
    <name type="common">Band-eyed brown horse fly</name>
    <dbReference type="NCBI Taxonomy" id="304241"/>
    <lineage>
        <taxon>Eukaryota</taxon>
        <taxon>Metazoa</taxon>
        <taxon>Ecdysozoa</taxon>
        <taxon>Arthropoda</taxon>
        <taxon>Hexapoda</taxon>
        <taxon>Insecta</taxon>
        <taxon>Pterygota</taxon>
        <taxon>Neoptera</taxon>
        <taxon>Endopterygota</taxon>
        <taxon>Diptera</taxon>
        <taxon>Brachycera</taxon>
        <taxon>Tabanomorpha</taxon>
        <taxon>Tabanoidea</taxon>
        <taxon>Tabanidae</taxon>
        <taxon>Tabanus</taxon>
    </lineage>
</organism>
<keyword evidence="5" id="KW-0206">Cytoskeleton</keyword>
<comment type="similarity">
    <text evidence="2">Belongs to the KIF-binding protein family.</text>
</comment>
<proteinExistence type="evidence at transcript level"/>
<feature type="non-terminal residue" evidence="6">
    <location>
        <position position="1"/>
    </location>
</feature>
<dbReference type="Pfam" id="PF12309">
    <property type="entry name" value="KBP_C"/>
    <property type="match status" value="1"/>
</dbReference>
<dbReference type="PANTHER" id="PTHR46321:SF1">
    <property type="entry name" value="KIF-BINDING PROTEIN"/>
    <property type="match status" value="1"/>
</dbReference>
<accession>A0A0K8TKN7</accession>
<reference evidence="6" key="1">
    <citation type="journal article" date="2015" name="Insect Biochem. Mol. Biol.">
        <title>An insight into the sialome of the horse fly, Tabanus bromius.</title>
        <authorList>
            <person name="Ribeiro J.M."/>
            <person name="Kazimirova M."/>
            <person name="Takac P."/>
            <person name="Andersen J.F."/>
            <person name="Francischetti I.M."/>
        </authorList>
    </citation>
    <scope>NUCLEOTIDE SEQUENCE</scope>
</reference>